<dbReference type="SUPFAM" id="SSF141488">
    <property type="entry name" value="YdhA-like"/>
    <property type="match status" value="1"/>
</dbReference>
<dbReference type="PATRIC" id="fig|1121477.3.peg.2922"/>
<feature type="signal peptide" evidence="5">
    <location>
        <begin position="1"/>
        <end position="22"/>
    </location>
</feature>
<organism evidence="7 9">
    <name type="scientific">Devosia limi DSM 17137</name>
    <dbReference type="NCBI Taxonomy" id="1121477"/>
    <lineage>
        <taxon>Bacteria</taxon>
        <taxon>Pseudomonadati</taxon>
        <taxon>Pseudomonadota</taxon>
        <taxon>Alphaproteobacteria</taxon>
        <taxon>Hyphomicrobiales</taxon>
        <taxon>Devosiaceae</taxon>
        <taxon>Devosia</taxon>
    </lineage>
</organism>
<dbReference type="RefSeq" id="WP_046134970.1">
    <property type="nucleotide sequence ID" value="NZ_FQVC01000004.1"/>
</dbReference>
<evidence type="ECO:0000313" key="10">
    <source>
        <dbReference type="Proteomes" id="UP000184533"/>
    </source>
</evidence>
<dbReference type="EMBL" id="FQVC01000004">
    <property type="protein sequence ID" value="SHF03768.1"/>
    <property type="molecule type" value="Genomic_DNA"/>
</dbReference>
<reference evidence="7 9" key="1">
    <citation type="submission" date="2015-03" db="EMBL/GenBank/DDBJ databases">
        <authorList>
            <person name="Hassan Y.I."/>
            <person name="Lepp D."/>
            <person name="Zhou T."/>
        </authorList>
    </citation>
    <scope>NUCLEOTIDE SEQUENCE [LARGE SCALE GENOMIC DNA]</scope>
    <source>
        <strain evidence="7 9">DSM 17137</strain>
    </source>
</reference>
<dbReference type="Proteomes" id="UP000033608">
    <property type="component" value="Unassembled WGS sequence"/>
</dbReference>
<name>A0A0F5LS19_9HYPH</name>
<keyword evidence="3" id="KW-0564">Palmitate</keyword>
<evidence type="ECO:0000256" key="4">
    <source>
        <dbReference type="ARBA" id="ARBA00023288"/>
    </source>
</evidence>
<dbReference type="EMBL" id="LAJF01000062">
    <property type="protein sequence ID" value="KKB84959.1"/>
    <property type="molecule type" value="Genomic_DNA"/>
</dbReference>
<evidence type="ECO:0000313" key="8">
    <source>
        <dbReference type="EMBL" id="SHF03768.1"/>
    </source>
</evidence>
<dbReference type="Pfam" id="PF09864">
    <property type="entry name" value="MliC"/>
    <property type="match status" value="1"/>
</dbReference>
<dbReference type="Gene3D" id="2.40.128.200">
    <property type="match status" value="1"/>
</dbReference>
<dbReference type="AlphaFoldDB" id="A0A0F5LS19"/>
<keyword evidence="4" id="KW-0449">Lipoprotein</keyword>
<evidence type="ECO:0000313" key="9">
    <source>
        <dbReference type="Proteomes" id="UP000033608"/>
    </source>
</evidence>
<evidence type="ECO:0000256" key="1">
    <source>
        <dbReference type="ARBA" id="ARBA00022729"/>
    </source>
</evidence>
<accession>A0A0F5LS19</accession>
<gene>
    <name evidence="8" type="ORF">SAMN02745223_01639</name>
    <name evidence="7" type="ORF">VW29_09110</name>
</gene>
<proteinExistence type="predicted"/>
<sequence>MTFNRIAAIVLAASLVAPAAQAVETTLQIQLGTGGGTDFERRTMVYDCSVGDPLNVEYINAAPNFLAFVPVEGEAEDIIFTAVIAASGVKYAAGQWVWWTKGPDASLYDLTLGEDAEAVKTCSEVVNTP</sequence>
<dbReference type="Proteomes" id="UP000184533">
    <property type="component" value="Unassembled WGS sequence"/>
</dbReference>
<evidence type="ECO:0000259" key="6">
    <source>
        <dbReference type="Pfam" id="PF09864"/>
    </source>
</evidence>
<dbReference type="STRING" id="1121477.SAMN02745223_01639"/>
<evidence type="ECO:0000256" key="3">
    <source>
        <dbReference type="ARBA" id="ARBA00023139"/>
    </source>
</evidence>
<keyword evidence="2" id="KW-0472">Membrane</keyword>
<evidence type="ECO:0000256" key="2">
    <source>
        <dbReference type="ARBA" id="ARBA00023136"/>
    </source>
</evidence>
<keyword evidence="1 5" id="KW-0732">Signal</keyword>
<dbReference type="OrthoDB" id="120729at2"/>
<protein>
    <submittedName>
        <fullName evidence="8">Membrane-bound lysozyme-inhibitor of c-type lysozyme</fullName>
    </submittedName>
</protein>
<dbReference type="InterPro" id="IPR018660">
    <property type="entry name" value="MliC"/>
</dbReference>
<keyword evidence="9" id="KW-1185">Reference proteome</keyword>
<feature type="chain" id="PRO_5015038313" evidence="5">
    <location>
        <begin position="23"/>
        <end position="129"/>
    </location>
</feature>
<feature type="domain" description="C-type lysozyme inhibitor" evidence="6">
    <location>
        <begin position="46"/>
        <end position="109"/>
    </location>
</feature>
<dbReference type="InterPro" id="IPR036328">
    <property type="entry name" value="MliC_sf"/>
</dbReference>
<evidence type="ECO:0000256" key="5">
    <source>
        <dbReference type="SAM" id="SignalP"/>
    </source>
</evidence>
<evidence type="ECO:0000313" key="7">
    <source>
        <dbReference type="EMBL" id="KKB84959.1"/>
    </source>
</evidence>
<reference evidence="8 10" key="2">
    <citation type="submission" date="2016-11" db="EMBL/GenBank/DDBJ databases">
        <authorList>
            <person name="Jaros S."/>
            <person name="Januszkiewicz K."/>
            <person name="Wedrychowicz H."/>
        </authorList>
    </citation>
    <scope>NUCLEOTIDE SEQUENCE [LARGE SCALE GENOMIC DNA]</scope>
    <source>
        <strain evidence="8 10">DSM 17137</strain>
    </source>
</reference>